<dbReference type="EMBL" id="MT141869">
    <property type="protein sequence ID" value="QJA71386.1"/>
    <property type="molecule type" value="Genomic_DNA"/>
</dbReference>
<dbReference type="EMBL" id="MT141237">
    <property type="protein sequence ID" value="QJA56751.1"/>
    <property type="molecule type" value="Genomic_DNA"/>
</dbReference>
<accession>A0A6M3IH64</accession>
<gene>
    <name evidence="2" type="ORF">MM415A03221_0007</name>
    <name evidence="1" type="ORF">MM415B01796_0007</name>
</gene>
<name>A0A6M3IH64_9ZZZZ</name>
<evidence type="ECO:0000313" key="1">
    <source>
        <dbReference type="EMBL" id="QJA56751.1"/>
    </source>
</evidence>
<evidence type="ECO:0000313" key="2">
    <source>
        <dbReference type="EMBL" id="QJA71386.1"/>
    </source>
</evidence>
<proteinExistence type="predicted"/>
<dbReference type="Pfam" id="PF04404">
    <property type="entry name" value="ERF"/>
    <property type="match status" value="1"/>
</dbReference>
<sequence>MSDLNELAAALAKAQGEIMPAPKDADNPFFKSKYASLPAVREAVRKAFADNGLSVVQMPEVDNGQLRLRTLLLHCSGQSLDCGTLNADVDLANPQKIGSAITYFRRYALAAVSQTVADEDDDANAASQKHPAPKLSAKDSAYVADALSEIKECDSLEALAAIGEILKDKTPAVQNAVRGVYAAQQRKLKDSPL</sequence>
<organism evidence="1">
    <name type="scientific">viral metagenome</name>
    <dbReference type="NCBI Taxonomy" id="1070528"/>
    <lineage>
        <taxon>unclassified sequences</taxon>
        <taxon>metagenomes</taxon>
        <taxon>organismal metagenomes</taxon>
    </lineage>
</organism>
<dbReference type="InterPro" id="IPR007499">
    <property type="entry name" value="ERF_bacteria_virus"/>
</dbReference>
<dbReference type="AlphaFoldDB" id="A0A6M3IH64"/>
<reference evidence="1" key="1">
    <citation type="submission" date="2020-03" db="EMBL/GenBank/DDBJ databases">
        <title>The deep terrestrial virosphere.</title>
        <authorList>
            <person name="Holmfeldt K."/>
            <person name="Nilsson E."/>
            <person name="Simone D."/>
            <person name="Lopez-Fernandez M."/>
            <person name="Wu X."/>
            <person name="de Brujin I."/>
            <person name="Lundin D."/>
            <person name="Andersson A."/>
            <person name="Bertilsson S."/>
            <person name="Dopson M."/>
        </authorList>
    </citation>
    <scope>NUCLEOTIDE SEQUENCE</scope>
    <source>
        <strain evidence="2">MM415A03221</strain>
        <strain evidence="1">MM415B01796</strain>
    </source>
</reference>
<protein>
    <submittedName>
        <fullName evidence="1">Putative Erf family protein</fullName>
    </submittedName>
</protein>